<dbReference type="Pfam" id="PF05872">
    <property type="entry name" value="HerA_C"/>
    <property type="match status" value="1"/>
</dbReference>
<dbReference type="GO" id="GO:0016787">
    <property type="term" value="F:hydrolase activity"/>
    <property type="evidence" value="ECO:0007669"/>
    <property type="project" value="UniProtKB-KW"/>
</dbReference>
<evidence type="ECO:0000259" key="7">
    <source>
        <dbReference type="SMART" id="SM00382"/>
    </source>
</evidence>
<keyword evidence="2" id="KW-0378">Hydrolase</keyword>
<dbReference type="SUPFAM" id="SSF52540">
    <property type="entry name" value="P-loop containing nucleoside triphosphate hydrolases"/>
    <property type="match status" value="1"/>
</dbReference>
<gene>
    <name evidence="8" type="ORF">CJP74_07700</name>
</gene>
<dbReference type="InterPro" id="IPR027417">
    <property type="entry name" value="P-loop_NTPase"/>
</dbReference>
<keyword evidence="9" id="KW-1185">Reference proteome</keyword>
<evidence type="ECO:0000256" key="4">
    <source>
        <dbReference type="ARBA" id="ARBA00022840"/>
    </source>
</evidence>
<dbReference type="AlphaFoldDB" id="A0A3A1Y225"/>
<dbReference type="Proteomes" id="UP000266258">
    <property type="component" value="Unassembled WGS sequence"/>
</dbReference>
<dbReference type="Gene3D" id="3.40.50.300">
    <property type="entry name" value="P-loop containing nucleotide triphosphate hydrolases"/>
    <property type="match status" value="2"/>
</dbReference>
<dbReference type="GO" id="GO:0005524">
    <property type="term" value="F:ATP binding"/>
    <property type="evidence" value="ECO:0007669"/>
    <property type="project" value="UniProtKB-KW"/>
</dbReference>
<protein>
    <recommendedName>
        <fullName evidence="7">AAA+ ATPase domain-containing protein</fullName>
    </recommendedName>
</protein>
<dbReference type="Pfam" id="PF01935">
    <property type="entry name" value="DUF87"/>
    <property type="match status" value="1"/>
</dbReference>
<evidence type="ECO:0000256" key="1">
    <source>
        <dbReference type="ARBA" id="ARBA00022741"/>
    </source>
</evidence>
<reference evidence="8 9" key="1">
    <citation type="submission" date="2017-08" db="EMBL/GenBank/DDBJ databases">
        <title>Reclassification of Bisgaard taxon 37 and 44.</title>
        <authorList>
            <person name="Christensen H."/>
        </authorList>
    </citation>
    <scope>NUCLEOTIDE SEQUENCE [LARGE SCALE GENOMIC DNA]</scope>
    <source>
        <strain evidence="8 9">B96_4</strain>
    </source>
</reference>
<dbReference type="InterPro" id="IPR033186">
    <property type="entry name" value="HerA_C"/>
</dbReference>
<dbReference type="InterPro" id="IPR003593">
    <property type="entry name" value="AAA+_ATPase"/>
</dbReference>
<evidence type="ECO:0000313" key="8">
    <source>
        <dbReference type="EMBL" id="RIY31278.1"/>
    </source>
</evidence>
<keyword evidence="5" id="KW-0238">DNA-binding</keyword>
<dbReference type="PANTHER" id="PTHR42957:SF1">
    <property type="entry name" value="HELICASE MJ1565-RELATED"/>
    <property type="match status" value="1"/>
</dbReference>
<comment type="caution">
    <text evidence="8">The sequence shown here is derived from an EMBL/GenBank/DDBJ whole genome shotgun (WGS) entry which is preliminary data.</text>
</comment>
<evidence type="ECO:0000256" key="2">
    <source>
        <dbReference type="ARBA" id="ARBA00022801"/>
    </source>
</evidence>
<dbReference type="EMBL" id="NRJH01000079">
    <property type="protein sequence ID" value="RIY31278.1"/>
    <property type="molecule type" value="Genomic_DNA"/>
</dbReference>
<dbReference type="GO" id="GO:0003677">
    <property type="term" value="F:DNA binding"/>
    <property type="evidence" value="ECO:0007669"/>
    <property type="project" value="UniProtKB-KW"/>
</dbReference>
<accession>A0A3A1Y225</accession>
<name>A0A3A1Y225_9GAMM</name>
<sequence length="601" mass="67800">MNVYDYNWFSPHSQERRIGSVIEVSPTEVRVNLTNAGKGSSASIYGTKLSSGEVNNYVFIDCGQYSVLGKIVNIRLENGERLSVDTVEESNIPNHPTGLIQILTSLDTHSGQPHKGIREYPRIGAQVYSAHPKLLAMLFEGTLNTSNDDILLEIGEVVSDASATIYTTPEKLFGRHCAILGSTGCGKSYTLANLILNVQEHGGKVLLLDATGEYADLPCDSYSIGDLDSSDKEKNLFFPSWEFTESDIRLLLRPSQQVQAVKLQEAVRSLQFYEDIHKDNKQDDGKYNLYFEKDSYKIVKKEDKVKEAYEEWLKENFNNFDTLPWDFNALANQITEECVYPTPYIKKDANGKNIDLTKNWGGKNETELSHCLSLIGRVRKIINNPRLKWFTTFGIDHNSETTNTVTNKIKEFIKEDRPNCIMRIDLSKVSFEENTREILVNAIGKNLLSLARNNEISHTRPLIVFVDEAHQFLNKHIGDDFNKVLLDSFGNIAKEGRKYGLNIVIATQRPSDIPEDVLSQLGTYIVHRLTNARDQEIVKRAMGELDRRSASFLPTLGVGEALLLGTDFLFPVTVKMKIPKIKPNSTGSLYSKVWRKSNKTS</sequence>
<keyword evidence="4" id="KW-0067">ATP-binding</keyword>
<organism evidence="8 9">
    <name type="scientific">Psittacicella melopsittaci</name>
    <dbReference type="NCBI Taxonomy" id="2028576"/>
    <lineage>
        <taxon>Bacteria</taxon>
        <taxon>Pseudomonadati</taxon>
        <taxon>Pseudomonadota</taxon>
        <taxon>Gammaproteobacteria</taxon>
        <taxon>Pasteurellales</taxon>
        <taxon>Psittacicellaceae</taxon>
        <taxon>Psittacicella</taxon>
    </lineage>
</organism>
<evidence type="ECO:0000256" key="3">
    <source>
        <dbReference type="ARBA" id="ARBA00022806"/>
    </source>
</evidence>
<dbReference type="InterPro" id="IPR002789">
    <property type="entry name" value="HerA_central"/>
</dbReference>
<evidence type="ECO:0000256" key="5">
    <source>
        <dbReference type="ARBA" id="ARBA00023125"/>
    </source>
</evidence>
<dbReference type="GO" id="GO:0004386">
    <property type="term" value="F:helicase activity"/>
    <property type="evidence" value="ECO:0007669"/>
    <property type="project" value="UniProtKB-KW"/>
</dbReference>
<keyword evidence="6" id="KW-0413">Isomerase</keyword>
<feature type="domain" description="AAA+ ATPase" evidence="7">
    <location>
        <begin position="173"/>
        <end position="543"/>
    </location>
</feature>
<keyword evidence="3" id="KW-0347">Helicase</keyword>
<dbReference type="InterPro" id="IPR008571">
    <property type="entry name" value="HerA-like"/>
</dbReference>
<dbReference type="PANTHER" id="PTHR42957">
    <property type="entry name" value="HELICASE MJ1565-RELATED"/>
    <property type="match status" value="1"/>
</dbReference>
<evidence type="ECO:0000256" key="6">
    <source>
        <dbReference type="ARBA" id="ARBA00023235"/>
    </source>
</evidence>
<keyword evidence="1" id="KW-0547">Nucleotide-binding</keyword>
<proteinExistence type="predicted"/>
<evidence type="ECO:0000313" key="9">
    <source>
        <dbReference type="Proteomes" id="UP000266258"/>
    </source>
</evidence>
<dbReference type="OrthoDB" id="9806951at2"/>
<dbReference type="SMART" id="SM00382">
    <property type="entry name" value="AAA"/>
    <property type="match status" value="1"/>
</dbReference>
<dbReference type="CDD" id="cd01127">
    <property type="entry name" value="TrwB_TraG_TraD_VirD4"/>
    <property type="match status" value="1"/>
</dbReference>